<organism evidence="3 4">
    <name type="scientific">Cloeon dipterum</name>
    <dbReference type="NCBI Taxonomy" id="197152"/>
    <lineage>
        <taxon>Eukaryota</taxon>
        <taxon>Metazoa</taxon>
        <taxon>Ecdysozoa</taxon>
        <taxon>Arthropoda</taxon>
        <taxon>Hexapoda</taxon>
        <taxon>Insecta</taxon>
        <taxon>Pterygota</taxon>
        <taxon>Palaeoptera</taxon>
        <taxon>Ephemeroptera</taxon>
        <taxon>Pisciforma</taxon>
        <taxon>Baetidae</taxon>
        <taxon>Cloeon</taxon>
    </lineage>
</organism>
<keyword evidence="4" id="KW-1185">Reference proteome</keyword>
<evidence type="ECO:0000259" key="1">
    <source>
        <dbReference type="Pfam" id="PF01370"/>
    </source>
</evidence>
<feature type="domain" description="DUF1731" evidence="2">
    <location>
        <begin position="248"/>
        <end position="294"/>
    </location>
</feature>
<dbReference type="NCBIfam" id="TIGR01777">
    <property type="entry name" value="yfcH"/>
    <property type="match status" value="1"/>
</dbReference>
<dbReference type="Pfam" id="PF08338">
    <property type="entry name" value="DUF1731"/>
    <property type="match status" value="1"/>
</dbReference>
<feature type="domain" description="NAD-dependent epimerase/dehydratase" evidence="1">
    <location>
        <begin position="7"/>
        <end position="216"/>
    </location>
</feature>
<dbReference type="Gene3D" id="3.40.50.720">
    <property type="entry name" value="NAD(P)-binding Rossmann-like Domain"/>
    <property type="match status" value="1"/>
</dbReference>
<proteinExistence type="predicted"/>
<dbReference type="EMBL" id="CADEPI010000322">
    <property type="protein sequence ID" value="CAB3383752.1"/>
    <property type="molecule type" value="Genomic_DNA"/>
</dbReference>
<dbReference type="InterPro" id="IPR001509">
    <property type="entry name" value="Epimerase_deHydtase"/>
</dbReference>
<dbReference type="Proteomes" id="UP000494165">
    <property type="component" value="Unassembled WGS sequence"/>
</dbReference>
<comment type="caution">
    <text evidence="3">The sequence shown here is derived from an EMBL/GenBank/DDBJ whole genome shotgun (WGS) entry which is preliminary data.</text>
</comment>
<dbReference type="PANTHER" id="PTHR11092">
    <property type="entry name" value="SUGAR NUCLEOTIDE EPIMERASE RELATED"/>
    <property type="match status" value="1"/>
</dbReference>
<dbReference type="Pfam" id="PF01370">
    <property type="entry name" value="Epimerase"/>
    <property type="match status" value="1"/>
</dbReference>
<accession>A0A8S1DTB0</accession>
<dbReference type="OrthoDB" id="276721at2759"/>
<evidence type="ECO:0000313" key="4">
    <source>
        <dbReference type="Proteomes" id="UP000494165"/>
    </source>
</evidence>
<sequence length="305" mass="33852">MSGTVILGGGSGFIGTALGNLLRRHGYNIITVSRMPGPNRMSWIELMKNGIPDSCKAVINLAGQNILDPKQRWTPGFKQNVYSSRINTTQWLAEAIDKASAKPEVFITVSGVGYYKPSETEVYNEHSPGGDFDYLSKLCTDWEAAAKLGHSADVRQVTIRSGVVLGRQGGMIQNLYWPFYFGVGGPIGCGKQFLPWIHVHDIARQFLFALQNNKVNGVLNGVAPQICTNGEFSKAFGQAMWRPWFLPMPEFVINFVFGGERGMIMTKGQNVVPKRVLEYGFEYIYPDIKSATENLAKMIVVEELM</sequence>
<dbReference type="InterPro" id="IPR013549">
    <property type="entry name" value="DUF1731"/>
</dbReference>
<dbReference type="InterPro" id="IPR036291">
    <property type="entry name" value="NAD(P)-bd_dom_sf"/>
</dbReference>
<dbReference type="PANTHER" id="PTHR11092:SF0">
    <property type="entry name" value="EPIMERASE FAMILY PROTEIN SDR39U1"/>
    <property type="match status" value="1"/>
</dbReference>
<protein>
    <recommendedName>
        <fullName evidence="5">DUF1731 domain-containing protein</fullName>
    </recommendedName>
</protein>
<gene>
    <name evidence="3" type="ORF">CLODIP_2_CD02760</name>
</gene>
<dbReference type="SUPFAM" id="SSF51735">
    <property type="entry name" value="NAD(P)-binding Rossmann-fold domains"/>
    <property type="match status" value="1"/>
</dbReference>
<evidence type="ECO:0000259" key="2">
    <source>
        <dbReference type="Pfam" id="PF08338"/>
    </source>
</evidence>
<reference evidence="3 4" key="1">
    <citation type="submission" date="2020-04" db="EMBL/GenBank/DDBJ databases">
        <authorList>
            <person name="Alioto T."/>
            <person name="Alioto T."/>
            <person name="Gomez Garrido J."/>
        </authorList>
    </citation>
    <scope>NUCLEOTIDE SEQUENCE [LARGE SCALE GENOMIC DNA]</scope>
</reference>
<evidence type="ECO:0000313" key="3">
    <source>
        <dbReference type="EMBL" id="CAB3383752.1"/>
    </source>
</evidence>
<evidence type="ECO:0008006" key="5">
    <source>
        <dbReference type="Google" id="ProtNLM"/>
    </source>
</evidence>
<name>A0A8S1DTB0_9INSE</name>
<dbReference type="AlphaFoldDB" id="A0A8S1DTB0"/>
<dbReference type="CDD" id="cd05242">
    <property type="entry name" value="SDR_a8"/>
    <property type="match status" value="1"/>
</dbReference>
<dbReference type="InterPro" id="IPR010099">
    <property type="entry name" value="SDR39U1"/>
</dbReference>